<sequence>MNFTLRQCSYLVALAQTGHFGHAADQVHVTQPALSTQIAQMEANLGGRLFERRRGRASLTPFGESILPLAQMILETAGRIEEIGQRGRSPLTGALRLGVIPTVAPYLLPSLLPLLADQHPDLELRLKEATTPVLRNDLEQGKVDMAIAALPFPDGPFRSRAVIRDRFLLASCASDGNAVDLPRHPTALEPERLLLLAEGHCLRDQALDVCSTDPGHRAADLEATSIATLLQMVACGLGVTLLPEMAVATEAANPNLRIAPFDEPQPERTIGLIWRTGSGRGQDAERLADHIAARPLPNLPVSPPA</sequence>
<dbReference type="SUPFAM" id="SSF46785">
    <property type="entry name" value="Winged helix' DNA-binding domain"/>
    <property type="match status" value="1"/>
</dbReference>
<proteinExistence type="inferred from homology"/>
<dbReference type="PANTHER" id="PTHR30346">
    <property type="entry name" value="TRANSCRIPTIONAL DUAL REGULATOR HCAR-RELATED"/>
    <property type="match status" value="1"/>
</dbReference>
<evidence type="ECO:0000313" key="8">
    <source>
        <dbReference type="Proteomes" id="UP000281094"/>
    </source>
</evidence>
<dbReference type="PANTHER" id="PTHR30346:SF26">
    <property type="entry name" value="HYDROGEN PEROXIDE-INDUCIBLE GENES ACTIVATOR"/>
    <property type="match status" value="1"/>
</dbReference>
<dbReference type="PRINTS" id="PR00039">
    <property type="entry name" value="HTHLYSR"/>
</dbReference>
<dbReference type="Pfam" id="PF03466">
    <property type="entry name" value="LysR_substrate"/>
    <property type="match status" value="1"/>
</dbReference>
<dbReference type="Proteomes" id="UP000281094">
    <property type="component" value="Unassembled WGS sequence"/>
</dbReference>
<dbReference type="EMBL" id="RCWN01000001">
    <property type="protein sequence ID" value="RLQ87394.1"/>
    <property type="molecule type" value="Genomic_DNA"/>
</dbReference>
<feature type="domain" description="HTH lysR-type" evidence="6">
    <location>
        <begin position="3"/>
        <end position="60"/>
    </location>
</feature>
<evidence type="ECO:0000313" key="7">
    <source>
        <dbReference type="EMBL" id="RLQ87394.1"/>
    </source>
</evidence>
<evidence type="ECO:0000256" key="1">
    <source>
        <dbReference type="ARBA" id="ARBA00009437"/>
    </source>
</evidence>
<dbReference type="GO" id="GO:0003677">
    <property type="term" value="F:DNA binding"/>
    <property type="evidence" value="ECO:0007669"/>
    <property type="project" value="UniProtKB-KW"/>
</dbReference>
<keyword evidence="2" id="KW-0805">Transcription regulation</keyword>
<dbReference type="InterPro" id="IPR005119">
    <property type="entry name" value="LysR_subst-bd"/>
</dbReference>
<dbReference type="PROSITE" id="PS50931">
    <property type="entry name" value="HTH_LYSR"/>
    <property type="match status" value="1"/>
</dbReference>
<dbReference type="GO" id="GO:0003700">
    <property type="term" value="F:DNA-binding transcription factor activity"/>
    <property type="evidence" value="ECO:0007669"/>
    <property type="project" value="InterPro"/>
</dbReference>
<keyword evidence="3" id="KW-0238">DNA-binding</keyword>
<dbReference type="FunFam" id="1.10.10.10:FF:000001">
    <property type="entry name" value="LysR family transcriptional regulator"/>
    <property type="match status" value="1"/>
</dbReference>
<evidence type="ECO:0000256" key="5">
    <source>
        <dbReference type="ARBA" id="ARBA00023163"/>
    </source>
</evidence>
<name>A0A3L7JAE1_9HYPH</name>
<dbReference type="GO" id="GO:0032993">
    <property type="term" value="C:protein-DNA complex"/>
    <property type="evidence" value="ECO:0007669"/>
    <property type="project" value="TreeGrafter"/>
</dbReference>
<keyword evidence="4" id="KW-0010">Activator</keyword>
<comment type="caution">
    <text evidence="7">The sequence shown here is derived from an EMBL/GenBank/DDBJ whole genome shotgun (WGS) entry which is preliminary data.</text>
</comment>
<dbReference type="InterPro" id="IPR036390">
    <property type="entry name" value="WH_DNA-bd_sf"/>
</dbReference>
<dbReference type="SUPFAM" id="SSF53850">
    <property type="entry name" value="Periplasmic binding protein-like II"/>
    <property type="match status" value="1"/>
</dbReference>
<evidence type="ECO:0000256" key="2">
    <source>
        <dbReference type="ARBA" id="ARBA00023015"/>
    </source>
</evidence>
<comment type="similarity">
    <text evidence="1">Belongs to the LysR transcriptional regulatory family.</text>
</comment>
<protein>
    <submittedName>
        <fullName evidence="7">Hydrogen peroxide-inducible genes activator</fullName>
    </submittedName>
</protein>
<dbReference type="AlphaFoldDB" id="A0A3L7JAE1"/>
<dbReference type="InterPro" id="IPR000847">
    <property type="entry name" value="LysR_HTH_N"/>
</dbReference>
<dbReference type="RefSeq" id="WP_121644362.1">
    <property type="nucleotide sequence ID" value="NZ_RCWN01000001.1"/>
</dbReference>
<keyword evidence="8" id="KW-1185">Reference proteome</keyword>
<dbReference type="InterPro" id="IPR036388">
    <property type="entry name" value="WH-like_DNA-bd_sf"/>
</dbReference>
<dbReference type="Gene3D" id="3.40.190.10">
    <property type="entry name" value="Periplasmic binding protein-like II"/>
    <property type="match status" value="2"/>
</dbReference>
<evidence type="ECO:0000256" key="4">
    <source>
        <dbReference type="ARBA" id="ARBA00023159"/>
    </source>
</evidence>
<accession>A0A3L7JAE1</accession>
<dbReference type="CDD" id="cd08411">
    <property type="entry name" value="PBP2_OxyR"/>
    <property type="match status" value="1"/>
</dbReference>
<gene>
    <name evidence="7" type="ORF">D8780_03425</name>
</gene>
<dbReference type="Gene3D" id="1.10.10.10">
    <property type="entry name" value="Winged helix-like DNA-binding domain superfamily/Winged helix DNA-binding domain"/>
    <property type="match status" value="1"/>
</dbReference>
<keyword evidence="5" id="KW-0804">Transcription</keyword>
<reference evidence="7 8" key="1">
    <citation type="submission" date="2018-10" db="EMBL/GenBank/DDBJ databases">
        <title>Notoacmeibacter sp. M2BS9Y-3-1, whole genome shotgun sequence.</title>
        <authorList>
            <person name="Tuo L."/>
        </authorList>
    </citation>
    <scope>NUCLEOTIDE SEQUENCE [LARGE SCALE GENOMIC DNA]</scope>
    <source>
        <strain evidence="7 8">M2BS9Y-3-1</strain>
    </source>
</reference>
<dbReference type="Pfam" id="PF00126">
    <property type="entry name" value="HTH_1"/>
    <property type="match status" value="1"/>
</dbReference>
<organism evidence="7 8">
    <name type="scientific">Notoacmeibacter ruber</name>
    <dbReference type="NCBI Taxonomy" id="2670375"/>
    <lineage>
        <taxon>Bacteria</taxon>
        <taxon>Pseudomonadati</taxon>
        <taxon>Pseudomonadota</taxon>
        <taxon>Alphaproteobacteria</taxon>
        <taxon>Hyphomicrobiales</taxon>
        <taxon>Notoacmeibacteraceae</taxon>
        <taxon>Notoacmeibacter</taxon>
    </lineage>
</organism>
<evidence type="ECO:0000256" key="3">
    <source>
        <dbReference type="ARBA" id="ARBA00023125"/>
    </source>
</evidence>
<evidence type="ECO:0000259" key="6">
    <source>
        <dbReference type="PROSITE" id="PS50931"/>
    </source>
</evidence>